<keyword evidence="1" id="KW-1133">Transmembrane helix</keyword>
<proteinExistence type="predicted"/>
<gene>
    <name evidence="2" type="ORF">YEW_CI09640</name>
</gene>
<name>F4N5E2_YEREN</name>
<sequence>MQQAGVVTLSGRDKRRAVIERLVRMLVTGSGLLVLLTLMLIFVYLLYAALPLFKPASINLHHQFAVNRSAPTLVMGTDAQGLVGYRIDDKGRGYFIRLDKQGESPAGSLISEHQLSPPPLSISRAAGRNLYMVLA</sequence>
<evidence type="ECO:0000256" key="1">
    <source>
        <dbReference type="SAM" id="Phobius"/>
    </source>
</evidence>
<dbReference type="EMBL" id="FR718724">
    <property type="protein sequence ID" value="CBX73300.1"/>
    <property type="molecule type" value="Genomic_DNA"/>
</dbReference>
<dbReference type="AlphaFoldDB" id="F4N5E2"/>
<organism evidence="2">
    <name type="scientific">Yersinia enterocolitica W22703</name>
    <dbReference type="NCBI Taxonomy" id="913028"/>
    <lineage>
        <taxon>Bacteria</taxon>
        <taxon>Pseudomonadati</taxon>
        <taxon>Pseudomonadota</taxon>
        <taxon>Gammaproteobacteria</taxon>
        <taxon>Enterobacterales</taxon>
        <taxon>Yersiniaceae</taxon>
        <taxon>Yersinia</taxon>
    </lineage>
</organism>
<protein>
    <submittedName>
        <fullName evidence="2">Uncharacterized protein</fullName>
    </submittedName>
</protein>
<accession>F4N5E2</accession>
<dbReference type="PANTHER" id="PTHR42727">
    <property type="entry name" value="PHOSPHATE TRANSPORT SYSTEM PERMEASE PROTEIN"/>
    <property type="match status" value="1"/>
</dbReference>
<dbReference type="PANTHER" id="PTHR42727:SF1">
    <property type="entry name" value="PHOSPHATE TRANSPORT SYSTEM PERMEASE"/>
    <property type="match status" value="1"/>
</dbReference>
<feature type="transmembrane region" description="Helical" evidence="1">
    <location>
        <begin position="22"/>
        <end position="47"/>
    </location>
</feature>
<reference evidence="2" key="1">
    <citation type="journal article" date="2011" name="BMC Genomics">
        <title>Shotgun sequencing of Yersinia enterocolitica strain W22703 (biotype 2, serotype O:9): genomic evidence for oscillation between invertebrates and mammals.</title>
        <authorList>
            <person name="Fuchs T.M."/>
            <person name="Brandt K."/>
            <person name="Starke M."/>
            <person name="Rattei T."/>
        </authorList>
    </citation>
    <scope>NUCLEOTIDE SEQUENCE</scope>
</reference>
<evidence type="ECO:0000313" key="2">
    <source>
        <dbReference type="EMBL" id="CBX73300.1"/>
    </source>
</evidence>
<keyword evidence="1" id="KW-0812">Transmembrane</keyword>
<keyword evidence="1" id="KW-0472">Membrane</keyword>